<organism evidence="1 3">
    <name type="scientific">Paracoccus halophilus</name>
    <dbReference type="NCBI Taxonomy" id="376733"/>
    <lineage>
        <taxon>Bacteria</taxon>
        <taxon>Pseudomonadati</taxon>
        <taxon>Pseudomonadota</taxon>
        <taxon>Alphaproteobacteria</taxon>
        <taxon>Rhodobacterales</taxon>
        <taxon>Paracoccaceae</taxon>
        <taxon>Paracoccus</taxon>
    </lineage>
</organism>
<dbReference type="EMBL" id="JRKN01000028">
    <property type="protein sequence ID" value="KGJ02974.1"/>
    <property type="molecule type" value="Genomic_DNA"/>
</dbReference>
<dbReference type="Proteomes" id="UP000029846">
    <property type="component" value="Unassembled WGS sequence"/>
</dbReference>
<reference evidence="2 4" key="3">
    <citation type="submission" date="2016-10" db="EMBL/GenBank/DDBJ databases">
        <authorList>
            <person name="de Groot N.N."/>
        </authorList>
    </citation>
    <scope>NUCLEOTIDE SEQUENCE [LARGE SCALE GENOMIC DNA]</scope>
    <source>
        <strain evidence="2 4">CGMCC 1.6117</strain>
    </source>
</reference>
<sequence>MAQIGQFTRTETGFEGRLRTLGIDEEMTLVPAEPSEAENAPKYRVLLGGEDGLDIGAGWTHVGERAGEFVSITIYSPLLGGTFRANLFRAGDDGSAWVLNTVQPTKKRQED</sequence>
<dbReference type="OrthoDB" id="9811595at2"/>
<dbReference type="eggNOG" id="COG5489">
    <property type="taxonomic scope" value="Bacteria"/>
</dbReference>
<dbReference type="Pfam" id="PF05284">
    <property type="entry name" value="DUF736"/>
    <property type="match status" value="1"/>
</dbReference>
<evidence type="ECO:0000313" key="4">
    <source>
        <dbReference type="Proteomes" id="UP000182312"/>
    </source>
</evidence>
<name>A0A099EXQ5_9RHOB</name>
<dbReference type="Proteomes" id="UP000182312">
    <property type="component" value="Unassembled WGS sequence"/>
</dbReference>
<dbReference type="AlphaFoldDB" id="A0A099EXQ5"/>
<dbReference type="STRING" id="376733.SAMN04487972_12428"/>
<reference evidence="1 3" key="1">
    <citation type="submission" date="2014-09" db="EMBL/GenBank/DDBJ databases">
        <authorList>
            <person name="McGinnis J.M."/>
            <person name="Wolfgang W.J."/>
        </authorList>
    </citation>
    <scope>NUCLEOTIDE SEQUENCE [LARGE SCALE GENOMIC DNA]</scope>
    <source>
        <strain evidence="1 3">JCM 14014</strain>
    </source>
</reference>
<proteinExistence type="predicted"/>
<dbReference type="EMBL" id="FOJO01000024">
    <property type="protein sequence ID" value="SFA59460.1"/>
    <property type="molecule type" value="Genomic_DNA"/>
</dbReference>
<reference evidence="1 3" key="2">
    <citation type="submission" date="2014-10" db="EMBL/GenBank/DDBJ databases">
        <title>Paracoccus sanguinis sp. nov., isolated from clinical specimens of New York State patients.</title>
        <authorList>
            <person name="Mingle L.A."/>
            <person name="Cole J.A."/>
            <person name="Lapierre P."/>
            <person name="Musser K.A."/>
        </authorList>
    </citation>
    <scope>NUCLEOTIDE SEQUENCE [LARGE SCALE GENOMIC DNA]</scope>
    <source>
        <strain evidence="1 3">JCM 14014</strain>
    </source>
</reference>
<gene>
    <name evidence="1" type="ORF">IT41_15805</name>
    <name evidence="2" type="ORF">SAMN04487972_12428</name>
</gene>
<evidence type="ECO:0000313" key="2">
    <source>
        <dbReference type="EMBL" id="SFA59460.1"/>
    </source>
</evidence>
<dbReference type="InterPro" id="IPR007948">
    <property type="entry name" value="DUF736"/>
</dbReference>
<protein>
    <submittedName>
        <fullName evidence="2">Uncharacterized conserved protein, DUF736 family</fullName>
    </submittedName>
</protein>
<keyword evidence="3" id="KW-1185">Reference proteome</keyword>
<accession>A0A099EXQ5</accession>
<evidence type="ECO:0000313" key="1">
    <source>
        <dbReference type="EMBL" id="KGJ02974.1"/>
    </source>
</evidence>
<evidence type="ECO:0000313" key="3">
    <source>
        <dbReference type="Proteomes" id="UP000029846"/>
    </source>
</evidence>